<dbReference type="EMBL" id="JAKMXF010000122">
    <property type="protein sequence ID" value="KAI6657171.1"/>
    <property type="molecule type" value="Genomic_DNA"/>
</dbReference>
<dbReference type="InterPro" id="IPR036397">
    <property type="entry name" value="RNaseH_sf"/>
</dbReference>
<evidence type="ECO:0000313" key="3">
    <source>
        <dbReference type="EMBL" id="KAI6657171.1"/>
    </source>
</evidence>
<keyword evidence="4" id="KW-1185">Reference proteome</keyword>
<dbReference type="Gene3D" id="3.30.420.10">
    <property type="entry name" value="Ribonuclease H-like superfamily/Ribonuclease H"/>
    <property type="match status" value="1"/>
</dbReference>
<sequence>MACMIPQPESDLTRRDFRAIILILFKLEKSRLEIHETLQKHFPNIAPCLRTVERWYSEFIHGNFILEDGSLPGRPSITHTVENVELVLDEVTKDPHVTYAQLEHETKLSSGSINVILHKELGLRKLCARWIPHSLLSDQKTCRGDFCKIMPKRFVNGTSRAVSEILTGDETWIYHYDPETKRQSKEWVEEGGLPPTKVRRIRSVGKQMWAIFFRRSGFVEGIALEDRKTVTADWYTTICLPKVFSAIEKQREKSGVRGILLHHDNASSHAALRTLEFLENSRIGTLFHPSYSPDLAPCDFWLFPKLKDQLRGRRFFSNEELTGALFLAIEEIPKEEWKMCFDTWFTRMKRCIECQGEYFERM</sequence>
<name>A0AAV7K7C2_9METZ</name>
<dbReference type="Gene3D" id="1.10.10.1450">
    <property type="match status" value="1"/>
</dbReference>
<evidence type="ECO:0000313" key="4">
    <source>
        <dbReference type="Proteomes" id="UP001165289"/>
    </source>
</evidence>
<accession>A0AAV7K7C2</accession>
<dbReference type="Proteomes" id="UP001165289">
    <property type="component" value="Unassembled WGS sequence"/>
</dbReference>
<evidence type="ECO:0000259" key="2">
    <source>
        <dbReference type="Pfam" id="PF17906"/>
    </source>
</evidence>
<organism evidence="3 4">
    <name type="scientific">Oopsacas minuta</name>
    <dbReference type="NCBI Taxonomy" id="111878"/>
    <lineage>
        <taxon>Eukaryota</taxon>
        <taxon>Metazoa</taxon>
        <taxon>Porifera</taxon>
        <taxon>Hexactinellida</taxon>
        <taxon>Hexasterophora</taxon>
        <taxon>Lyssacinosida</taxon>
        <taxon>Leucopsacidae</taxon>
        <taxon>Oopsacas</taxon>
    </lineage>
</organism>
<dbReference type="PANTHER" id="PTHR46060:SF1">
    <property type="entry name" value="MARINER MOS1 TRANSPOSASE-LIKE PROTEIN"/>
    <property type="match status" value="1"/>
</dbReference>
<comment type="caution">
    <text evidence="3">The sequence shown here is derived from an EMBL/GenBank/DDBJ whole genome shotgun (WGS) entry which is preliminary data.</text>
</comment>
<evidence type="ECO:0000259" key="1">
    <source>
        <dbReference type="Pfam" id="PF13358"/>
    </source>
</evidence>
<feature type="domain" description="Tc1-like transposase DDE" evidence="1">
    <location>
        <begin position="239"/>
        <end position="320"/>
    </location>
</feature>
<dbReference type="AlphaFoldDB" id="A0AAV7K7C2"/>
<protein>
    <submittedName>
        <fullName evidence="3">Histone-lysine N-methyltransferase SETMAR-like</fullName>
    </submittedName>
</protein>
<dbReference type="InterPro" id="IPR041426">
    <property type="entry name" value="Mos1_HTH"/>
</dbReference>
<gene>
    <name evidence="3" type="ORF">LOD99_15957</name>
</gene>
<dbReference type="Pfam" id="PF13358">
    <property type="entry name" value="DDE_3"/>
    <property type="match status" value="1"/>
</dbReference>
<proteinExistence type="predicted"/>
<dbReference type="InterPro" id="IPR038717">
    <property type="entry name" value="Tc1-like_DDE_dom"/>
</dbReference>
<dbReference type="GO" id="GO:0003676">
    <property type="term" value="F:nucleic acid binding"/>
    <property type="evidence" value="ECO:0007669"/>
    <property type="project" value="InterPro"/>
</dbReference>
<reference evidence="3 4" key="1">
    <citation type="journal article" date="2023" name="BMC Biol.">
        <title>The compact genome of the sponge Oopsacas minuta (Hexactinellida) is lacking key metazoan core genes.</title>
        <authorList>
            <person name="Santini S."/>
            <person name="Schenkelaars Q."/>
            <person name="Jourda C."/>
            <person name="Duchesne M."/>
            <person name="Belahbib H."/>
            <person name="Rocher C."/>
            <person name="Selva M."/>
            <person name="Riesgo A."/>
            <person name="Vervoort M."/>
            <person name="Leys S.P."/>
            <person name="Kodjabachian L."/>
            <person name="Le Bivic A."/>
            <person name="Borchiellini C."/>
            <person name="Claverie J.M."/>
            <person name="Renard E."/>
        </authorList>
    </citation>
    <scope>NUCLEOTIDE SEQUENCE [LARGE SCALE GENOMIC DNA]</scope>
    <source>
        <strain evidence="3">SPO-2</strain>
    </source>
</reference>
<dbReference type="Pfam" id="PF17906">
    <property type="entry name" value="HTH_48"/>
    <property type="match status" value="1"/>
</dbReference>
<feature type="domain" description="Mos1 transposase HTH" evidence="2">
    <location>
        <begin position="14"/>
        <end position="63"/>
    </location>
</feature>
<dbReference type="InterPro" id="IPR052709">
    <property type="entry name" value="Transposase-MT_Hybrid"/>
</dbReference>
<dbReference type="PANTHER" id="PTHR46060">
    <property type="entry name" value="MARINER MOS1 TRANSPOSASE-LIKE PROTEIN"/>
    <property type="match status" value="1"/>
</dbReference>